<evidence type="ECO:0000256" key="5">
    <source>
        <dbReference type="ARBA" id="ARBA00023163"/>
    </source>
</evidence>
<dbReference type="Pfam" id="PF25601">
    <property type="entry name" value="AAA_lid_14"/>
    <property type="match status" value="1"/>
</dbReference>
<keyword evidence="1" id="KW-0547">Nucleotide-binding</keyword>
<protein>
    <submittedName>
        <fullName evidence="7">Sigma 54-interacting transcriptional regulator</fullName>
    </submittedName>
</protein>
<dbReference type="InterPro" id="IPR025662">
    <property type="entry name" value="Sigma_54_int_dom_ATP-bd_1"/>
</dbReference>
<dbReference type="Proteomes" id="UP000787672">
    <property type="component" value="Unassembled WGS sequence"/>
</dbReference>
<dbReference type="PROSITE" id="PS00688">
    <property type="entry name" value="SIGMA54_INTERACT_3"/>
    <property type="match status" value="1"/>
</dbReference>
<dbReference type="Pfam" id="PF02954">
    <property type="entry name" value="HTH_8"/>
    <property type="match status" value="1"/>
</dbReference>
<keyword evidence="4" id="KW-0238">DNA-binding</keyword>
<dbReference type="InterPro" id="IPR003593">
    <property type="entry name" value="AAA+_ATPase"/>
</dbReference>
<comment type="caution">
    <text evidence="7">The sequence shown here is derived from an EMBL/GenBank/DDBJ whole genome shotgun (WGS) entry which is preliminary data.</text>
</comment>
<evidence type="ECO:0000256" key="4">
    <source>
        <dbReference type="ARBA" id="ARBA00023125"/>
    </source>
</evidence>
<keyword evidence="5" id="KW-0804">Transcription</keyword>
<organism evidence="7 8">
    <name type="scientific">Dysosmobacter acutus</name>
    <dbReference type="NCBI Taxonomy" id="2841504"/>
    <lineage>
        <taxon>Bacteria</taxon>
        <taxon>Bacillati</taxon>
        <taxon>Bacillota</taxon>
        <taxon>Clostridia</taxon>
        <taxon>Eubacteriales</taxon>
        <taxon>Oscillospiraceae</taxon>
        <taxon>Dysosmobacter</taxon>
    </lineage>
</organism>
<evidence type="ECO:0000259" key="6">
    <source>
        <dbReference type="PROSITE" id="PS50045"/>
    </source>
</evidence>
<dbReference type="CDD" id="cd00009">
    <property type="entry name" value="AAA"/>
    <property type="match status" value="1"/>
</dbReference>
<dbReference type="InterPro" id="IPR058031">
    <property type="entry name" value="AAA_lid_NorR"/>
</dbReference>
<evidence type="ECO:0000313" key="7">
    <source>
        <dbReference type="EMBL" id="MBU5627142.1"/>
    </source>
</evidence>
<keyword evidence="2" id="KW-0067">ATP-binding</keyword>
<dbReference type="PROSITE" id="PS00676">
    <property type="entry name" value="SIGMA54_INTERACT_2"/>
    <property type="match status" value="1"/>
</dbReference>
<feature type="domain" description="Sigma-54 factor interaction" evidence="6">
    <location>
        <begin position="135"/>
        <end position="363"/>
    </location>
</feature>
<evidence type="ECO:0000256" key="2">
    <source>
        <dbReference type="ARBA" id="ARBA00022840"/>
    </source>
</evidence>
<keyword evidence="3" id="KW-0805">Transcription regulation</keyword>
<dbReference type="InterPro" id="IPR025943">
    <property type="entry name" value="Sigma_54_int_dom_ATP-bd_2"/>
</dbReference>
<dbReference type="InterPro" id="IPR002197">
    <property type="entry name" value="HTH_Fis"/>
</dbReference>
<accession>A0ABS6FC47</accession>
<name>A0ABS6FC47_9FIRM</name>
<dbReference type="EMBL" id="JAHLQN010000001">
    <property type="protein sequence ID" value="MBU5627142.1"/>
    <property type="molecule type" value="Genomic_DNA"/>
</dbReference>
<dbReference type="InterPro" id="IPR025944">
    <property type="entry name" value="Sigma_54_int_dom_CS"/>
</dbReference>
<dbReference type="RefSeq" id="WP_216632529.1">
    <property type="nucleotide sequence ID" value="NZ_JAHLQN010000001.1"/>
</dbReference>
<dbReference type="Pfam" id="PF00158">
    <property type="entry name" value="Sigma54_activat"/>
    <property type="match status" value="1"/>
</dbReference>
<dbReference type="InterPro" id="IPR002078">
    <property type="entry name" value="Sigma_54_int"/>
</dbReference>
<gene>
    <name evidence="7" type="ORF">KQI82_09510</name>
</gene>
<evidence type="ECO:0000313" key="8">
    <source>
        <dbReference type="Proteomes" id="UP000787672"/>
    </source>
</evidence>
<evidence type="ECO:0000256" key="3">
    <source>
        <dbReference type="ARBA" id="ARBA00023015"/>
    </source>
</evidence>
<evidence type="ECO:0000256" key="1">
    <source>
        <dbReference type="ARBA" id="ARBA00022741"/>
    </source>
</evidence>
<keyword evidence="8" id="KW-1185">Reference proteome</keyword>
<sequence>MLINYMQQAVGLYANADALIFCDKDGYVEYGKWSDNRYYQCSEVVGKHILELYPTLTEETSTIMRCLHSKSARIDDIQHLKNFKGDQVDIVSTTLPIVVEGKVIGALCASSYYGDGAKREKSAGKDGGLYQLSDIITENEQMKELKIQIAGIAQTRSPVLIYGETGTGKELVAQSIHTSGSRRERPFIAQNCAAIPNTLLESLFFGTEKGSFTGAERKKGLFELAEGGTLFLDEINSMDFSIQSKLLKALEEHTFRRVGGTRDIAVDTRVICAMNESPQEVLRSGKLRRDLFYRISVVPISLIPLRRRKEDILPLSAHFIDRFNLELGRSIQGLSDLTSHAFLSHAWPGNVRELRNVIEHAFNVECSGQITIKSLPEYFFDSPAEEERRLSTGTPLVEAVGAYEKLLIEQALRSTGSITSAARLLKTSRQTLRYKMEKYQIG</sequence>
<reference evidence="7 8" key="1">
    <citation type="submission" date="2021-06" db="EMBL/GenBank/DDBJ databases">
        <authorList>
            <person name="Sun Q."/>
            <person name="Li D."/>
        </authorList>
    </citation>
    <scope>NUCLEOTIDE SEQUENCE [LARGE SCALE GENOMIC DNA]</scope>
    <source>
        <strain evidence="7 8">MSJ-2</strain>
    </source>
</reference>
<dbReference type="PANTHER" id="PTHR32071">
    <property type="entry name" value="TRANSCRIPTIONAL REGULATORY PROTEIN"/>
    <property type="match status" value="1"/>
</dbReference>
<dbReference type="SMART" id="SM00382">
    <property type="entry name" value="AAA"/>
    <property type="match status" value="1"/>
</dbReference>
<dbReference type="PROSITE" id="PS50045">
    <property type="entry name" value="SIGMA54_INTERACT_4"/>
    <property type="match status" value="1"/>
</dbReference>
<proteinExistence type="predicted"/>
<dbReference type="PROSITE" id="PS00675">
    <property type="entry name" value="SIGMA54_INTERACT_1"/>
    <property type="match status" value="1"/>
</dbReference>